<evidence type="ECO:0000256" key="1">
    <source>
        <dbReference type="SAM" id="SignalP"/>
    </source>
</evidence>
<keyword evidence="4" id="KW-1185">Reference proteome</keyword>
<feature type="signal peptide" evidence="1">
    <location>
        <begin position="1"/>
        <end position="30"/>
    </location>
</feature>
<organism evidence="3 4">
    <name type="scientific">Streptomyces edwardsiae</name>
    <dbReference type="NCBI Taxonomy" id="3075527"/>
    <lineage>
        <taxon>Bacteria</taxon>
        <taxon>Bacillati</taxon>
        <taxon>Actinomycetota</taxon>
        <taxon>Actinomycetes</taxon>
        <taxon>Kitasatosporales</taxon>
        <taxon>Streptomycetaceae</taxon>
        <taxon>Streptomyces</taxon>
    </lineage>
</organism>
<dbReference type="InterPro" id="IPR046266">
    <property type="entry name" value="DUF6299"/>
</dbReference>
<proteinExistence type="predicted"/>
<feature type="chain" id="PRO_5046943741" evidence="1">
    <location>
        <begin position="31"/>
        <end position="144"/>
    </location>
</feature>
<dbReference type="RefSeq" id="WP_311643242.1">
    <property type="nucleotide sequence ID" value="NZ_JAVRFA010000009.1"/>
</dbReference>
<comment type="caution">
    <text evidence="3">The sequence shown here is derived from an EMBL/GenBank/DDBJ whole genome shotgun (WGS) entry which is preliminary data.</text>
</comment>
<evidence type="ECO:0000313" key="4">
    <source>
        <dbReference type="Proteomes" id="UP001183881"/>
    </source>
</evidence>
<keyword evidence="1" id="KW-0732">Signal</keyword>
<accession>A0ABU2PTH2</accession>
<dbReference type="Proteomes" id="UP001183881">
    <property type="component" value="Unassembled WGS sequence"/>
</dbReference>
<dbReference type="EMBL" id="JAVRFA010000009">
    <property type="protein sequence ID" value="MDT0395152.1"/>
    <property type="molecule type" value="Genomic_DNA"/>
</dbReference>
<dbReference type="Pfam" id="PF19816">
    <property type="entry name" value="DUF6299"/>
    <property type="match status" value="1"/>
</dbReference>
<reference evidence="4" key="1">
    <citation type="submission" date="2023-07" db="EMBL/GenBank/DDBJ databases">
        <title>30 novel species of actinomycetes from the DSMZ collection.</title>
        <authorList>
            <person name="Nouioui I."/>
        </authorList>
    </citation>
    <scope>NUCLEOTIDE SEQUENCE [LARGE SCALE GENOMIC DNA]</scope>
    <source>
        <strain evidence="4">DSM 41636</strain>
    </source>
</reference>
<protein>
    <submittedName>
        <fullName evidence="3">DUF6299 family protein</fullName>
    </submittedName>
</protein>
<gene>
    <name evidence="3" type="ORF">RM705_10625</name>
</gene>
<sequence length="144" mass="14669">MPVRPVLGAAAGSALLLLGFAAAAPAPAAAAPSESVTVDEEGRMADGSITLSGTYRCDEGEGPVFVSSAVGRPSEILHHSVGGTRAVCDGEVHRWQNTGTVPAGTLKAGKAHVEATLMEMRPSGIVLLPVVHAVEHRNITLVEG</sequence>
<evidence type="ECO:0000313" key="3">
    <source>
        <dbReference type="EMBL" id="MDT0395152.1"/>
    </source>
</evidence>
<name>A0ABU2PTH2_9ACTN</name>
<feature type="domain" description="DUF6299" evidence="2">
    <location>
        <begin position="32"/>
        <end position="143"/>
    </location>
</feature>
<evidence type="ECO:0000259" key="2">
    <source>
        <dbReference type="Pfam" id="PF19816"/>
    </source>
</evidence>